<protein>
    <submittedName>
        <fullName evidence="1">Uncharacterized protein</fullName>
    </submittedName>
</protein>
<accession>A0AAP0MQQ1</accession>
<evidence type="ECO:0000313" key="1">
    <source>
        <dbReference type="EMBL" id="KAK9221513.1"/>
    </source>
</evidence>
<dbReference type="Proteomes" id="UP001428341">
    <property type="component" value="Unassembled WGS sequence"/>
</dbReference>
<evidence type="ECO:0000313" key="2">
    <source>
        <dbReference type="Proteomes" id="UP001428341"/>
    </source>
</evidence>
<name>A0AAP0MQQ1_9ROSI</name>
<dbReference type="EMBL" id="JBCGBO010000002">
    <property type="protein sequence ID" value="KAK9221513.1"/>
    <property type="molecule type" value="Genomic_DNA"/>
</dbReference>
<organism evidence="1 2">
    <name type="scientific">Citrus x changshan-huyou</name>
    <dbReference type="NCBI Taxonomy" id="2935761"/>
    <lineage>
        <taxon>Eukaryota</taxon>
        <taxon>Viridiplantae</taxon>
        <taxon>Streptophyta</taxon>
        <taxon>Embryophyta</taxon>
        <taxon>Tracheophyta</taxon>
        <taxon>Spermatophyta</taxon>
        <taxon>Magnoliopsida</taxon>
        <taxon>eudicotyledons</taxon>
        <taxon>Gunneridae</taxon>
        <taxon>Pentapetalae</taxon>
        <taxon>rosids</taxon>
        <taxon>malvids</taxon>
        <taxon>Sapindales</taxon>
        <taxon>Rutaceae</taxon>
        <taxon>Aurantioideae</taxon>
        <taxon>Citrus</taxon>
    </lineage>
</organism>
<sequence length="191" mass="21270">MGMVAAGLKNGHITIRRFDAGNQVEAARVGRELDVVKVIKMIDESSLLCSCQSVGVYHVGSKSNNLVYIYDIRKFQPHMFVRKLHSVSMSGMHGINECALSYIGELLVSHSRSLRYWSFSILINKESKKVVGEFSEVYRNQNVNPKLVDFSEKIGLLVMATQGGKGISLMGGLDLRRNIIDVPNPNNVKDQ</sequence>
<gene>
    <name evidence="1" type="ORF">WN944_009940</name>
</gene>
<reference evidence="1 2" key="1">
    <citation type="submission" date="2024-05" db="EMBL/GenBank/DDBJ databases">
        <title>Haplotype-resolved chromosome-level genome assembly of Huyou (Citrus changshanensis).</title>
        <authorList>
            <person name="Miao C."/>
            <person name="Chen W."/>
            <person name="Wu Y."/>
            <person name="Wang L."/>
            <person name="Zhao S."/>
            <person name="Grierson D."/>
            <person name="Xu C."/>
            <person name="Chen K."/>
        </authorList>
    </citation>
    <scope>NUCLEOTIDE SEQUENCE [LARGE SCALE GENOMIC DNA]</scope>
    <source>
        <strain evidence="1">01-14</strain>
        <tissue evidence="1">Leaf</tissue>
    </source>
</reference>
<dbReference type="AlphaFoldDB" id="A0AAP0MQQ1"/>
<keyword evidence="2" id="KW-1185">Reference proteome</keyword>
<proteinExistence type="predicted"/>
<comment type="caution">
    <text evidence="1">The sequence shown here is derived from an EMBL/GenBank/DDBJ whole genome shotgun (WGS) entry which is preliminary data.</text>
</comment>